<keyword evidence="11" id="KW-1185">Reference proteome</keyword>
<comment type="subcellular location">
    <subcellularLocation>
        <location evidence="1">Membrane</location>
        <topology evidence="1">Multi-pass membrane protein</topology>
    </subcellularLocation>
</comment>
<feature type="transmembrane region" description="Helical" evidence="8">
    <location>
        <begin position="240"/>
        <end position="256"/>
    </location>
</feature>
<dbReference type="EMBL" id="JBHSEC010000019">
    <property type="protein sequence ID" value="MFC4410853.1"/>
    <property type="molecule type" value="Genomic_DNA"/>
</dbReference>
<evidence type="ECO:0000256" key="3">
    <source>
        <dbReference type="ARBA" id="ARBA00022448"/>
    </source>
</evidence>
<reference evidence="11" key="1">
    <citation type="journal article" date="2019" name="Int. J. Syst. Evol. Microbiol.">
        <title>The Global Catalogue of Microorganisms (GCM) 10K type strain sequencing project: providing services to taxonomists for standard genome sequencing and annotation.</title>
        <authorList>
            <consortium name="The Broad Institute Genomics Platform"/>
            <consortium name="The Broad Institute Genome Sequencing Center for Infectious Disease"/>
            <person name="Wu L."/>
            <person name="Ma J."/>
        </authorList>
    </citation>
    <scope>NUCLEOTIDE SEQUENCE [LARGE SCALE GENOMIC DNA]</scope>
    <source>
        <strain evidence="11">CCUG 59778</strain>
    </source>
</reference>
<evidence type="ECO:0000256" key="6">
    <source>
        <dbReference type="ARBA" id="ARBA00023136"/>
    </source>
</evidence>
<keyword evidence="3" id="KW-0813">Transport</keyword>
<feature type="transmembrane region" description="Helical" evidence="8">
    <location>
        <begin position="6"/>
        <end position="23"/>
    </location>
</feature>
<keyword evidence="5 8" id="KW-1133">Transmembrane helix</keyword>
<evidence type="ECO:0000256" key="1">
    <source>
        <dbReference type="ARBA" id="ARBA00004141"/>
    </source>
</evidence>
<feature type="transmembrane region" description="Helical" evidence="8">
    <location>
        <begin position="183"/>
        <end position="202"/>
    </location>
</feature>
<organism evidence="10 11">
    <name type="scientific">Chungangia koreensis</name>
    <dbReference type="NCBI Taxonomy" id="752657"/>
    <lineage>
        <taxon>Bacteria</taxon>
        <taxon>Bacillati</taxon>
        <taxon>Bacillota</taxon>
        <taxon>Bacilli</taxon>
        <taxon>Lactobacillales</taxon>
        <taxon>Chungangia</taxon>
    </lineage>
</organism>
<protein>
    <submittedName>
        <fullName evidence="10">Cation:proton antiporter</fullName>
    </submittedName>
</protein>
<evidence type="ECO:0000259" key="9">
    <source>
        <dbReference type="Pfam" id="PF00999"/>
    </source>
</evidence>
<feature type="compositionally biased region" description="Basic and acidic residues" evidence="7">
    <location>
        <begin position="416"/>
        <end position="425"/>
    </location>
</feature>
<feature type="transmembrane region" description="Helical" evidence="8">
    <location>
        <begin position="30"/>
        <end position="55"/>
    </location>
</feature>
<dbReference type="InterPro" id="IPR038770">
    <property type="entry name" value="Na+/solute_symporter_sf"/>
</dbReference>
<keyword evidence="6 8" id="KW-0472">Membrane</keyword>
<feature type="transmembrane region" description="Helical" evidence="8">
    <location>
        <begin position="298"/>
        <end position="319"/>
    </location>
</feature>
<feature type="domain" description="Cation/H+ exchanger transmembrane" evidence="9">
    <location>
        <begin position="14"/>
        <end position="377"/>
    </location>
</feature>
<dbReference type="RefSeq" id="WP_378155172.1">
    <property type="nucleotide sequence ID" value="NZ_JBHSEC010000019.1"/>
</dbReference>
<dbReference type="PANTHER" id="PTHR42751:SF4">
    <property type="entry name" value="K(+)_H(+) ANTIPORTER SUBUNIT KHTU"/>
    <property type="match status" value="1"/>
</dbReference>
<dbReference type="Proteomes" id="UP001595817">
    <property type="component" value="Unassembled WGS sequence"/>
</dbReference>
<name>A0ABV8X6C2_9LACT</name>
<comment type="similarity">
    <text evidence="2">Belongs to the monovalent cation:proton antiporter 2 (CPA2) transporter (TC 2.A.37) family.</text>
</comment>
<feature type="transmembrane region" description="Helical" evidence="8">
    <location>
        <begin position="268"/>
        <end position="286"/>
    </location>
</feature>
<gene>
    <name evidence="10" type="ORF">ACFOZY_10540</name>
</gene>
<dbReference type="PANTHER" id="PTHR42751">
    <property type="entry name" value="SODIUM/HYDROGEN EXCHANGER FAMILY/TRKA DOMAIN PROTEIN"/>
    <property type="match status" value="1"/>
</dbReference>
<evidence type="ECO:0000256" key="2">
    <source>
        <dbReference type="ARBA" id="ARBA00005551"/>
    </source>
</evidence>
<feature type="transmembrane region" description="Helical" evidence="8">
    <location>
        <begin position="358"/>
        <end position="378"/>
    </location>
</feature>
<dbReference type="Gene3D" id="1.20.1530.20">
    <property type="match status" value="1"/>
</dbReference>
<evidence type="ECO:0000256" key="7">
    <source>
        <dbReference type="SAM" id="MobiDB-lite"/>
    </source>
</evidence>
<dbReference type="InterPro" id="IPR006153">
    <property type="entry name" value="Cation/H_exchanger_TM"/>
</dbReference>
<comment type="caution">
    <text evidence="10">The sequence shown here is derived from an EMBL/GenBank/DDBJ whole genome shotgun (WGS) entry which is preliminary data.</text>
</comment>
<evidence type="ECO:0000313" key="10">
    <source>
        <dbReference type="EMBL" id="MFC4410853.1"/>
    </source>
</evidence>
<feature type="transmembrane region" description="Helical" evidence="8">
    <location>
        <begin position="61"/>
        <end position="79"/>
    </location>
</feature>
<keyword evidence="4 8" id="KW-0812">Transmembrane</keyword>
<sequence length="425" mass="46186">MGDDLILEVGVALLIVALAAYLSGKMKFSIIPFLIILGMLVGPHAPVIGFIDLTFIQSDDMIHFLGRIGVLFLLFYLGLEFSVDKLVKSGKNIVKGGTLYVSLNFFLGLAYGFLIGMPLFESLIIGGMMAVSSTAIVAKVLVDLRRTGNKETELILGIILFDDLFLALFLSIMSGILMSDGSTGSTIISVLISIGYMLLFFVLAKKGVKVFNKFLSITSNESFIIVVFAGLFFVAGFSETLHVAEAIGALLFGLMLSETDHTERIEKMVLPFRDFFGAIFFFSFGLSIDPTMLGDAIWLALGAAVITVLSNFIAGMWAGRIADLSHRASSNIGLTIMARGEFTIIVVNLGLAAGLSPMLQPLSALYVLIMAILGPLAAKESGKIFRFLNKIFKWQKIDPNKKKKPRMQPPPTPTVDEPKNDEVKS</sequence>
<feature type="transmembrane region" description="Helical" evidence="8">
    <location>
        <begin position="123"/>
        <end position="142"/>
    </location>
</feature>
<accession>A0ABV8X6C2</accession>
<evidence type="ECO:0000256" key="8">
    <source>
        <dbReference type="SAM" id="Phobius"/>
    </source>
</evidence>
<feature type="transmembrane region" description="Helical" evidence="8">
    <location>
        <begin position="154"/>
        <end position="177"/>
    </location>
</feature>
<feature type="region of interest" description="Disordered" evidence="7">
    <location>
        <begin position="399"/>
        <end position="425"/>
    </location>
</feature>
<feature type="transmembrane region" description="Helical" evidence="8">
    <location>
        <begin position="99"/>
        <end position="117"/>
    </location>
</feature>
<feature type="transmembrane region" description="Helical" evidence="8">
    <location>
        <begin position="331"/>
        <end position="352"/>
    </location>
</feature>
<evidence type="ECO:0000313" key="11">
    <source>
        <dbReference type="Proteomes" id="UP001595817"/>
    </source>
</evidence>
<proteinExistence type="inferred from homology"/>
<feature type="transmembrane region" description="Helical" evidence="8">
    <location>
        <begin position="214"/>
        <end position="234"/>
    </location>
</feature>
<evidence type="ECO:0000256" key="5">
    <source>
        <dbReference type="ARBA" id="ARBA00022989"/>
    </source>
</evidence>
<dbReference type="Pfam" id="PF00999">
    <property type="entry name" value="Na_H_Exchanger"/>
    <property type="match status" value="1"/>
</dbReference>
<evidence type="ECO:0000256" key="4">
    <source>
        <dbReference type="ARBA" id="ARBA00022692"/>
    </source>
</evidence>